<dbReference type="AlphaFoldDB" id="A0A835NHE2"/>
<feature type="domain" description="EF-hand" evidence="6">
    <location>
        <begin position="90"/>
        <end position="125"/>
    </location>
</feature>
<keyword evidence="9" id="KW-1185">Reference proteome</keyword>
<sequence>METRMGNNSSSTVDDLQAVEIHHWYKKFMTECPSGQLTEHEFKQFFGLRGLDPEANKYIEQMFRTFDMNKDGYIDFMEYVAALSLVLRGKMEQKLRWYFKLYDVDGNGCIDRHELLNIIKAIRAINGGDHETSAEEFTNRVFDRIDVNGDGELSLDEFVEGARKDEEFMEVMMKSLDLSHIVAMINNRRHSFSGSVTCKMAQLAGMLCPREETREEPLYSHQTCSCQTPPKQLRNPQRLMAQQAGDGEQHGSQPALHLGVEEAGLGTVSNIPPALVHSGTPRVSLTFGQSQLLQLTWQRLPVCIVLGCTGEDKVTFTSHDSAGREGELCHFGKVFPDALLPSLEHGSIGGW</sequence>
<dbReference type="PRINTS" id="PR00450">
    <property type="entry name" value="RECOVERIN"/>
</dbReference>
<dbReference type="CDD" id="cd00051">
    <property type="entry name" value="EFh"/>
    <property type="match status" value="2"/>
</dbReference>
<keyword evidence="1" id="KW-0519">Myristate</keyword>
<dbReference type="InterPro" id="IPR002048">
    <property type="entry name" value="EF_hand_dom"/>
</dbReference>
<gene>
    <name evidence="8" type="ORF">IHE44_0012732</name>
    <name evidence="7" type="ORF">IHE44_007178</name>
</gene>
<reference evidence="8 9" key="2">
    <citation type="journal article" date="2021" name="J. Hered.">
        <title>Feather Gene Expression Elucidates the Developmental Basis of Plumage Iridescence in African Starlings.</title>
        <authorList>
            <person name="Rubenstein D.R."/>
            <person name="Corvelo A."/>
            <person name="MacManes M.D."/>
            <person name="Maia R."/>
            <person name="Narzisi G."/>
            <person name="Rousaki A."/>
            <person name="Vandenabeele P."/>
            <person name="Shawkey M.D."/>
            <person name="Solomon J."/>
        </authorList>
    </citation>
    <scope>NUCLEOTIDE SEQUENCE [LARGE SCALE GENOMIC DNA]</scope>
    <source>
        <strain evidence="8">SS15</strain>
    </source>
</reference>
<dbReference type="InterPro" id="IPR018247">
    <property type="entry name" value="EF_Hand_1_Ca_BS"/>
</dbReference>
<evidence type="ECO:0000259" key="6">
    <source>
        <dbReference type="PROSITE" id="PS50222"/>
    </source>
</evidence>
<dbReference type="InterPro" id="IPR011992">
    <property type="entry name" value="EF-hand-dom_pair"/>
</dbReference>
<dbReference type="InterPro" id="IPR028846">
    <property type="entry name" value="Recoverin"/>
</dbReference>
<dbReference type="EMBL" id="JADDUC020000005">
    <property type="protein sequence ID" value="KAI1239605.1"/>
    <property type="molecule type" value="Genomic_DNA"/>
</dbReference>
<dbReference type="Pfam" id="PF13833">
    <property type="entry name" value="EF-hand_8"/>
    <property type="match status" value="1"/>
</dbReference>
<dbReference type="GO" id="GO:0005509">
    <property type="term" value="F:calcium ion binding"/>
    <property type="evidence" value="ECO:0007669"/>
    <property type="project" value="InterPro"/>
</dbReference>
<dbReference type="SMART" id="SM00054">
    <property type="entry name" value="EFh"/>
    <property type="match status" value="3"/>
</dbReference>
<feature type="non-terminal residue" evidence="7">
    <location>
        <position position="1"/>
    </location>
</feature>
<comment type="caution">
    <text evidence="7">The sequence shown here is derived from an EMBL/GenBank/DDBJ whole genome shotgun (WGS) entry which is preliminary data.</text>
</comment>
<dbReference type="EMBL" id="JADDUC010000261">
    <property type="protein sequence ID" value="KAG0114809.1"/>
    <property type="molecule type" value="Genomic_DNA"/>
</dbReference>
<organism evidence="7">
    <name type="scientific">Lamprotornis superbus</name>
    <dbReference type="NCBI Taxonomy" id="245042"/>
    <lineage>
        <taxon>Eukaryota</taxon>
        <taxon>Metazoa</taxon>
        <taxon>Chordata</taxon>
        <taxon>Craniata</taxon>
        <taxon>Vertebrata</taxon>
        <taxon>Euteleostomi</taxon>
        <taxon>Archelosauria</taxon>
        <taxon>Archosauria</taxon>
        <taxon>Dinosauria</taxon>
        <taxon>Saurischia</taxon>
        <taxon>Theropoda</taxon>
        <taxon>Coelurosauria</taxon>
        <taxon>Aves</taxon>
        <taxon>Neognathae</taxon>
        <taxon>Neoaves</taxon>
        <taxon>Telluraves</taxon>
        <taxon>Australaves</taxon>
        <taxon>Passeriformes</taxon>
        <taxon>Sturnidae</taxon>
        <taxon>Lamprotornis</taxon>
    </lineage>
</organism>
<evidence type="ECO:0000256" key="3">
    <source>
        <dbReference type="ARBA" id="ARBA00022737"/>
    </source>
</evidence>
<dbReference type="PANTHER" id="PTHR23055">
    <property type="entry name" value="CALCIUM BINDING PROTEINS"/>
    <property type="match status" value="1"/>
</dbReference>
<dbReference type="Proteomes" id="UP000618051">
    <property type="component" value="Unassembled WGS sequence"/>
</dbReference>
<feature type="domain" description="EF-hand" evidence="6">
    <location>
        <begin position="133"/>
        <end position="168"/>
    </location>
</feature>
<feature type="domain" description="EF-hand" evidence="6">
    <location>
        <begin position="54"/>
        <end position="89"/>
    </location>
</feature>
<protein>
    <submittedName>
        <fullName evidence="7">Guanylyl cyclase-activating protein 1</fullName>
    </submittedName>
</protein>
<reference evidence="7" key="1">
    <citation type="submission" date="2020-10" db="EMBL/GenBank/DDBJ databases">
        <title>Feather gene expression reveals the developmental basis of iridescence in African starlings.</title>
        <authorList>
            <person name="Rubenstein D.R."/>
        </authorList>
    </citation>
    <scope>NUCLEOTIDE SEQUENCE</scope>
    <source>
        <strain evidence="7">SS15</strain>
        <tissue evidence="7">Liver</tissue>
    </source>
</reference>
<dbReference type="PROSITE" id="PS50222">
    <property type="entry name" value="EF_HAND_2"/>
    <property type="match status" value="3"/>
</dbReference>
<evidence type="ECO:0000256" key="5">
    <source>
        <dbReference type="ARBA" id="ARBA00023288"/>
    </source>
</evidence>
<evidence type="ECO:0000256" key="2">
    <source>
        <dbReference type="ARBA" id="ARBA00022723"/>
    </source>
</evidence>
<keyword evidence="5" id="KW-0449">Lipoprotein</keyword>
<dbReference type="FunFam" id="1.10.238.10:FF:000052">
    <property type="entry name" value="Guanylate cyclase activator 1A"/>
    <property type="match status" value="1"/>
</dbReference>
<dbReference type="PANTHER" id="PTHR23055:SF164">
    <property type="entry name" value="EF-HAND DOMAIN-CONTAINING PROTEIN"/>
    <property type="match status" value="1"/>
</dbReference>
<dbReference type="OrthoDB" id="191686at2759"/>
<evidence type="ECO:0000256" key="4">
    <source>
        <dbReference type="ARBA" id="ARBA00022837"/>
    </source>
</evidence>
<keyword evidence="2" id="KW-0479">Metal-binding</keyword>
<keyword evidence="3" id="KW-0677">Repeat</keyword>
<dbReference type="GO" id="GO:0001750">
    <property type="term" value="C:photoreceptor outer segment"/>
    <property type="evidence" value="ECO:0007669"/>
    <property type="project" value="UniProtKB-ARBA"/>
</dbReference>
<dbReference type="Pfam" id="PF13499">
    <property type="entry name" value="EF-hand_7"/>
    <property type="match status" value="1"/>
</dbReference>
<name>A0A835NHE2_9PASS</name>
<dbReference type="SUPFAM" id="SSF47473">
    <property type="entry name" value="EF-hand"/>
    <property type="match status" value="1"/>
</dbReference>
<evidence type="ECO:0000313" key="9">
    <source>
        <dbReference type="Proteomes" id="UP000618051"/>
    </source>
</evidence>
<dbReference type="PROSITE" id="PS00018">
    <property type="entry name" value="EF_HAND_1"/>
    <property type="match status" value="3"/>
</dbReference>
<keyword evidence="4" id="KW-0106">Calcium</keyword>
<proteinExistence type="predicted"/>
<reference evidence="8" key="3">
    <citation type="submission" date="2022-01" db="EMBL/GenBank/DDBJ databases">
        <authorList>
            <person name="Rubenstein D.R."/>
        </authorList>
    </citation>
    <scope>NUCLEOTIDE SEQUENCE</scope>
    <source>
        <strain evidence="8">SS15</strain>
        <tissue evidence="8">Liver</tissue>
    </source>
</reference>
<dbReference type="Gene3D" id="1.10.238.10">
    <property type="entry name" value="EF-hand"/>
    <property type="match status" value="2"/>
</dbReference>
<accession>A0A835NHE2</accession>
<evidence type="ECO:0000313" key="7">
    <source>
        <dbReference type="EMBL" id="KAG0114809.1"/>
    </source>
</evidence>
<evidence type="ECO:0000313" key="8">
    <source>
        <dbReference type="EMBL" id="KAI1239605.1"/>
    </source>
</evidence>
<evidence type="ECO:0000256" key="1">
    <source>
        <dbReference type="ARBA" id="ARBA00022707"/>
    </source>
</evidence>